<dbReference type="Proteomes" id="UP001432046">
    <property type="component" value="Chromosome"/>
</dbReference>
<protein>
    <recommendedName>
        <fullName evidence="4">DUF883 domain-containing protein</fullName>
    </recommendedName>
</protein>
<evidence type="ECO:0000313" key="2">
    <source>
        <dbReference type="EMBL" id="WXC84230.1"/>
    </source>
</evidence>
<keyword evidence="1" id="KW-1133">Transmembrane helix</keyword>
<evidence type="ECO:0000256" key="1">
    <source>
        <dbReference type="SAM" id="Phobius"/>
    </source>
</evidence>
<keyword evidence="1" id="KW-0812">Transmembrane</keyword>
<organism evidence="2 3">
    <name type="scientific">Bradyrhizobium septentrionale</name>
    <dbReference type="NCBI Taxonomy" id="1404411"/>
    <lineage>
        <taxon>Bacteria</taxon>
        <taxon>Pseudomonadati</taxon>
        <taxon>Pseudomonadota</taxon>
        <taxon>Alphaproteobacteria</taxon>
        <taxon>Hyphomicrobiales</taxon>
        <taxon>Nitrobacteraceae</taxon>
        <taxon>Bradyrhizobium</taxon>
    </lineage>
</organism>
<feature type="transmembrane region" description="Helical" evidence="1">
    <location>
        <begin position="71"/>
        <end position="88"/>
    </location>
</feature>
<accession>A0ABZ2PBW3</accession>
<reference evidence="2" key="2">
    <citation type="submission" date="2024-03" db="EMBL/GenBank/DDBJ databases">
        <authorList>
            <person name="Bromfield E.S.P."/>
            <person name="Cloutier S."/>
        </authorList>
    </citation>
    <scope>NUCLEOTIDE SEQUENCE</scope>
    <source>
        <strain evidence="2">5S5</strain>
    </source>
</reference>
<name>A0ABZ2PBW3_9BRAD</name>
<proteinExistence type="predicted"/>
<keyword evidence="3" id="KW-1185">Reference proteome</keyword>
<evidence type="ECO:0000313" key="3">
    <source>
        <dbReference type="Proteomes" id="UP001432046"/>
    </source>
</evidence>
<dbReference type="EMBL" id="CP147711">
    <property type="protein sequence ID" value="WXC84230.1"/>
    <property type="molecule type" value="Genomic_DNA"/>
</dbReference>
<evidence type="ECO:0008006" key="4">
    <source>
        <dbReference type="Google" id="ProtNLM"/>
    </source>
</evidence>
<gene>
    <name evidence="2" type="ORF">WDK88_09665</name>
</gene>
<reference evidence="2" key="1">
    <citation type="journal article" date="2021" name="Int. J. Syst. Evol. Microbiol.">
        <title>Bradyrhizobium septentrionale sp. nov. (sv. septentrionale) and Bradyrhizobium quebecense sp. nov. (sv. septentrionale) associated with legumes native to Canada possess rearranged symbiosis genes and numerous insertion sequences.</title>
        <authorList>
            <person name="Bromfield E.S.P."/>
            <person name="Cloutier S."/>
        </authorList>
    </citation>
    <scope>NUCLEOTIDE SEQUENCE</scope>
    <source>
        <strain evidence="2">5S5</strain>
    </source>
</reference>
<dbReference type="RefSeq" id="WP_338834904.1">
    <property type="nucleotide sequence ID" value="NZ_CP147711.1"/>
</dbReference>
<keyword evidence="1" id="KW-0472">Membrane</keyword>
<sequence>MFNSSELSDELQMLKNEASRLLGNAGGDMFDAAKSRSDALANQIKAALDELGDTLSEQEDHVEALISKHPIATMASALTLGVVVGLMLRRH</sequence>